<gene>
    <name evidence="2" type="ORF">B9Z65_3177</name>
</gene>
<evidence type="ECO:0000313" key="2">
    <source>
        <dbReference type="EMBL" id="PSK51910.1"/>
    </source>
</evidence>
<feature type="compositionally biased region" description="Polar residues" evidence="1">
    <location>
        <begin position="746"/>
        <end position="757"/>
    </location>
</feature>
<feature type="compositionally biased region" description="Low complexity" evidence="1">
    <location>
        <begin position="433"/>
        <end position="446"/>
    </location>
</feature>
<feature type="compositionally biased region" description="Polar residues" evidence="1">
    <location>
        <begin position="56"/>
        <end position="72"/>
    </location>
</feature>
<sequence>MSTQPPTQRETTAQDATQEAHQIPASAAASPPSNSDRSLEQRTSDPEEGSTELDTTDQSTRPPTQQPAQQSRSVRHRRPTGYPGAQYPPDISEESTDQMPAEQDSSSQSAPNGLLNGRENMFRRLSMLFTGRRRSSNRQDNAPYLDQAQHHRATTLSRGSSLDGSPDSNESAAPTSTDDPIHKPSVLEPVKENSAADPSDGDDDNAANLGPKPLSETQTSKRRAQSVSFPIVEGDTANVKQLFGTTKAMSQGRTGVLPGGSPRPRGISLPLSSFATDPLPSPGAGVDQMPDLMKMFSDSMEERRRNPTPAASKFQPITPVPTNTQSREREEQRDAPQSIASMNRPAPLVPINTQSSERKTSLEPVSPKTTSGPPVTLRSILKKPSTPTSTNGDASKESNRASDSRHSRHDSTFSGPKSKPGSFSTPVAVPEPASSATAKTGSSASSNTPVAIPEPSNSAKTKTGTLASSTAGPSTPTTPVAVPEPASPATAKTEMSASSTAGPSTRHIRIAEPERPDRDTEDHAKVKEAVNREIEVEKHRQQRGKRRKSLEATKAIDEDHDPELAEEIEKSMYATKKAKRDAMNLHRRSPSTIPVDDIILEEHERKDIDRVARKALARKRAVAAREADKQKRAIDKAAKKRQSHFQKHELKLSTHPAEDPNEDLEEVEAGPGPATRVTQTRERIKDAVNSVSDGLNQAFKALSPKSQALQTQFFRGKGKGRATNPDPESTMTFTRPDGSPYRRSSFVESVTSTSAPRNFSRPRDEGEWAGSSSRRSSVTGAPAGRSRSTTPIQKSRATSPPGASSDSPIPPVPPLTYESRTPNQPPAFRNEPQMPVPPGDSILRTVSGGYDRLSSGKDVRDSVNYADTPAANQAISTADDDESSVILPTVQRPKLGYARCFCRPKKMLKILISAPASDSGDPRPQSRRAALRAE</sequence>
<feature type="region of interest" description="Disordered" evidence="1">
    <location>
        <begin position="623"/>
        <end position="689"/>
    </location>
</feature>
<feature type="compositionally biased region" description="Polar residues" evidence="1">
    <location>
        <begin position="493"/>
        <end position="503"/>
    </location>
</feature>
<reference evidence="2 3" key="1">
    <citation type="submission" date="2017-05" db="EMBL/GenBank/DDBJ databases">
        <title>Draft genome sequence of Elsinoe australis.</title>
        <authorList>
            <person name="Cheng Q."/>
        </authorList>
    </citation>
    <scope>NUCLEOTIDE SEQUENCE [LARGE SCALE GENOMIC DNA]</scope>
    <source>
        <strain evidence="2 3">NL1</strain>
    </source>
</reference>
<proteinExistence type="predicted"/>
<feature type="compositionally biased region" description="Polar residues" evidence="1">
    <location>
        <begin position="154"/>
        <end position="178"/>
    </location>
</feature>
<feature type="compositionally biased region" description="Basic and acidic residues" evidence="1">
    <location>
        <begin position="394"/>
        <end position="411"/>
    </location>
</feature>
<feature type="compositionally biased region" description="Acidic residues" evidence="1">
    <location>
        <begin position="46"/>
        <end position="55"/>
    </location>
</feature>
<feature type="region of interest" description="Disordered" evidence="1">
    <location>
        <begin position="1"/>
        <end position="229"/>
    </location>
</feature>
<keyword evidence="3" id="KW-1185">Reference proteome</keyword>
<feature type="region of interest" description="Disordered" evidence="1">
    <location>
        <begin position="245"/>
        <end position="565"/>
    </location>
</feature>
<feature type="compositionally biased region" description="Low complexity" evidence="1">
    <location>
        <begin position="463"/>
        <end position="491"/>
    </location>
</feature>
<feature type="compositionally biased region" description="Basic and acidic residues" evidence="1">
    <location>
        <begin position="623"/>
        <end position="637"/>
    </location>
</feature>
<accession>A0A2P7ZUM4</accession>
<dbReference type="AlphaFoldDB" id="A0A2P7ZUM4"/>
<comment type="caution">
    <text evidence="2">The sequence shown here is derived from an EMBL/GenBank/DDBJ whole genome shotgun (WGS) entry which is preliminary data.</text>
</comment>
<feature type="compositionally biased region" description="Low complexity" evidence="1">
    <location>
        <begin position="24"/>
        <end position="33"/>
    </location>
</feature>
<feature type="compositionally biased region" description="Polar residues" evidence="1">
    <location>
        <begin position="770"/>
        <end position="779"/>
    </location>
</feature>
<dbReference type="EMBL" id="NHZQ01000121">
    <property type="protein sequence ID" value="PSK51910.1"/>
    <property type="molecule type" value="Genomic_DNA"/>
</dbReference>
<organism evidence="2 3">
    <name type="scientific">Elsinoe australis</name>
    <dbReference type="NCBI Taxonomy" id="40998"/>
    <lineage>
        <taxon>Eukaryota</taxon>
        <taxon>Fungi</taxon>
        <taxon>Dikarya</taxon>
        <taxon>Ascomycota</taxon>
        <taxon>Pezizomycotina</taxon>
        <taxon>Dothideomycetes</taxon>
        <taxon>Dothideomycetidae</taxon>
        <taxon>Myriangiales</taxon>
        <taxon>Elsinoaceae</taxon>
        <taxon>Elsinoe</taxon>
    </lineage>
</organism>
<dbReference type="OrthoDB" id="10676423at2759"/>
<feature type="region of interest" description="Disordered" evidence="1">
    <location>
        <begin position="913"/>
        <end position="934"/>
    </location>
</feature>
<feature type="region of interest" description="Disordered" evidence="1">
    <location>
        <begin position="701"/>
        <end position="846"/>
    </location>
</feature>
<name>A0A2P7ZUM4_9PEZI</name>
<protein>
    <submittedName>
        <fullName evidence="2">Uncharacterized protein</fullName>
    </submittedName>
</protein>
<feature type="compositionally biased region" description="Polar residues" evidence="1">
    <location>
        <begin position="786"/>
        <end position="807"/>
    </location>
</feature>
<dbReference type="Proteomes" id="UP000243723">
    <property type="component" value="Unassembled WGS sequence"/>
</dbReference>
<evidence type="ECO:0000313" key="3">
    <source>
        <dbReference type="Proteomes" id="UP000243723"/>
    </source>
</evidence>
<feature type="compositionally biased region" description="Basic and acidic residues" evidence="1">
    <location>
        <begin position="646"/>
        <end position="658"/>
    </location>
</feature>
<feature type="compositionally biased region" description="Basic and acidic residues" evidence="1">
    <location>
        <begin position="509"/>
        <end position="539"/>
    </location>
</feature>
<feature type="compositionally biased region" description="Polar residues" evidence="1">
    <location>
        <begin position="704"/>
        <end position="713"/>
    </location>
</feature>
<feature type="compositionally biased region" description="Acidic residues" evidence="1">
    <location>
        <begin position="659"/>
        <end position="668"/>
    </location>
</feature>
<evidence type="ECO:0000256" key="1">
    <source>
        <dbReference type="SAM" id="MobiDB-lite"/>
    </source>
</evidence>
<feature type="compositionally biased region" description="Polar residues" evidence="1">
    <location>
        <begin position="1"/>
        <end position="20"/>
    </location>
</feature>
<feature type="compositionally biased region" description="Basic residues" evidence="1">
    <location>
        <begin position="925"/>
        <end position="934"/>
    </location>
</feature>